<name>A0AAE0R6X1_9TELE</name>
<keyword evidence="1" id="KW-1133">Transmembrane helix</keyword>
<dbReference type="EMBL" id="JAUCMX010000005">
    <property type="protein sequence ID" value="KAK3545155.1"/>
    <property type="molecule type" value="Genomic_DNA"/>
</dbReference>
<keyword evidence="1" id="KW-0472">Membrane</keyword>
<reference evidence="2" key="1">
    <citation type="submission" date="2023-06" db="EMBL/GenBank/DDBJ databases">
        <title>Male Hemibagrus guttatus genome.</title>
        <authorList>
            <person name="Bian C."/>
        </authorList>
    </citation>
    <scope>NUCLEOTIDE SEQUENCE</scope>
    <source>
        <strain evidence="2">Male_cb2023</strain>
        <tissue evidence="2">Muscle</tissue>
    </source>
</reference>
<proteinExistence type="predicted"/>
<sequence length="171" mass="18782">MVPAAILNGPLLMLATSHLASERVLTVHGAEINTVLSALWWKLCSKSSGESSGGTVGLAVGLGFLFIVLLILMITLWSCKRKKAKASVADDTVYSMLKHNMEDCFECTDWNMFREAATNGDSINLEEYTTSVTSYIGKCIDDVTVSKTITTRSNQKPWMTAEVRALLKRDN</sequence>
<evidence type="ECO:0000256" key="1">
    <source>
        <dbReference type="SAM" id="Phobius"/>
    </source>
</evidence>
<organism evidence="2 3">
    <name type="scientific">Hemibagrus guttatus</name>
    <dbReference type="NCBI Taxonomy" id="175788"/>
    <lineage>
        <taxon>Eukaryota</taxon>
        <taxon>Metazoa</taxon>
        <taxon>Chordata</taxon>
        <taxon>Craniata</taxon>
        <taxon>Vertebrata</taxon>
        <taxon>Euteleostomi</taxon>
        <taxon>Actinopterygii</taxon>
        <taxon>Neopterygii</taxon>
        <taxon>Teleostei</taxon>
        <taxon>Ostariophysi</taxon>
        <taxon>Siluriformes</taxon>
        <taxon>Bagridae</taxon>
        <taxon>Hemibagrus</taxon>
    </lineage>
</organism>
<keyword evidence="3" id="KW-1185">Reference proteome</keyword>
<evidence type="ECO:0000313" key="2">
    <source>
        <dbReference type="EMBL" id="KAK3545155.1"/>
    </source>
</evidence>
<comment type="caution">
    <text evidence="2">The sequence shown here is derived from an EMBL/GenBank/DDBJ whole genome shotgun (WGS) entry which is preliminary data.</text>
</comment>
<protein>
    <submittedName>
        <fullName evidence="2">Uncharacterized protein</fullName>
    </submittedName>
</protein>
<dbReference type="Proteomes" id="UP001274896">
    <property type="component" value="Unassembled WGS sequence"/>
</dbReference>
<gene>
    <name evidence="2" type="ORF">QTP70_001669</name>
</gene>
<keyword evidence="1" id="KW-0812">Transmembrane</keyword>
<evidence type="ECO:0000313" key="3">
    <source>
        <dbReference type="Proteomes" id="UP001274896"/>
    </source>
</evidence>
<accession>A0AAE0R6X1</accession>
<feature type="transmembrane region" description="Helical" evidence="1">
    <location>
        <begin position="56"/>
        <end position="77"/>
    </location>
</feature>
<dbReference type="AlphaFoldDB" id="A0AAE0R6X1"/>